<dbReference type="RefSeq" id="WP_246482128.1">
    <property type="nucleotide sequence ID" value="NZ_JBHSTT010000054.1"/>
</dbReference>
<reference evidence="2" key="1">
    <citation type="journal article" date="2019" name="Int. J. Syst. Evol. Microbiol.">
        <title>The Global Catalogue of Microorganisms (GCM) 10K type strain sequencing project: providing services to taxonomists for standard genome sequencing and annotation.</title>
        <authorList>
            <consortium name="The Broad Institute Genomics Platform"/>
            <consortium name="The Broad Institute Genome Sequencing Center for Infectious Disease"/>
            <person name="Wu L."/>
            <person name="Ma J."/>
        </authorList>
    </citation>
    <scope>NUCLEOTIDE SEQUENCE [LARGE SCALE GENOMIC DNA]</scope>
    <source>
        <strain evidence="2">CCUG 36916</strain>
    </source>
</reference>
<organism evidence="1 2">
    <name type="scientific">Methylorubrum zatmanii</name>
    <dbReference type="NCBI Taxonomy" id="29429"/>
    <lineage>
        <taxon>Bacteria</taxon>
        <taxon>Pseudomonadati</taxon>
        <taxon>Pseudomonadota</taxon>
        <taxon>Alphaproteobacteria</taxon>
        <taxon>Hyphomicrobiales</taxon>
        <taxon>Methylobacteriaceae</taxon>
        <taxon>Methylorubrum</taxon>
    </lineage>
</organism>
<protein>
    <submittedName>
        <fullName evidence="1">Uncharacterized protein</fullName>
    </submittedName>
</protein>
<keyword evidence="2" id="KW-1185">Reference proteome</keyword>
<gene>
    <name evidence="1" type="ORF">ACFQDP_16465</name>
</gene>
<name>A0ABW1WRQ7_9HYPH</name>
<accession>A0ABW1WRQ7</accession>
<dbReference type="EMBL" id="JBHSTT010000054">
    <property type="protein sequence ID" value="MFC6390913.1"/>
    <property type="molecule type" value="Genomic_DNA"/>
</dbReference>
<dbReference type="Proteomes" id="UP001596237">
    <property type="component" value="Unassembled WGS sequence"/>
</dbReference>
<evidence type="ECO:0000313" key="2">
    <source>
        <dbReference type="Proteomes" id="UP001596237"/>
    </source>
</evidence>
<proteinExistence type="predicted"/>
<comment type="caution">
    <text evidence="1">The sequence shown here is derived from an EMBL/GenBank/DDBJ whole genome shotgun (WGS) entry which is preliminary data.</text>
</comment>
<evidence type="ECO:0000313" key="1">
    <source>
        <dbReference type="EMBL" id="MFC6390913.1"/>
    </source>
</evidence>
<sequence>MSAARSIAGSAMLSEIATDPLPPEAAEWRKAFGALRPTNPPCRYVSATAWANIHEACTDFIERFGADAVRLGWTAPQLFGVHPEHGLLRVDYCGVMMVGGRKAIGIEADRILFGNLTGYRNVPGAPTGIPIWEFAARREGR</sequence>